<comment type="similarity">
    <text evidence="6">Belongs to the methyltransferase superfamily. RNA methyltransferase RsmG family.</text>
</comment>
<dbReference type="RefSeq" id="WP_201922144.1">
    <property type="nucleotide sequence ID" value="NZ_JAERQG010000003.1"/>
</dbReference>
<comment type="function">
    <text evidence="6">Specifically methylates the N7 position of a guanine in 16S rRNA.</text>
</comment>
<comment type="subcellular location">
    <subcellularLocation>
        <location evidence="6">Cytoplasm</location>
    </subcellularLocation>
</comment>
<reference evidence="7" key="1">
    <citation type="submission" date="2021-01" db="EMBL/GenBank/DDBJ databases">
        <title>Marivirga sp. nov., isolated from intertidal surface sediments.</title>
        <authorList>
            <person name="Zhang M."/>
        </authorList>
    </citation>
    <scope>NUCLEOTIDE SEQUENCE</scope>
    <source>
        <strain evidence="7">SM1354</strain>
    </source>
</reference>
<keyword evidence="8" id="KW-1185">Reference proteome</keyword>
<feature type="binding site" evidence="6">
    <location>
        <position position="73"/>
    </location>
    <ligand>
        <name>S-adenosyl-L-methionine</name>
        <dbReference type="ChEBI" id="CHEBI:59789"/>
    </ligand>
</feature>
<dbReference type="GO" id="GO:0070043">
    <property type="term" value="F:rRNA (guanine-N7-)-methyltransferase activity"/>
    <property type="evidence" value="ECO:0007669"/>
    <property type="project" value="UniProtKB-UniRule"/>
</dbReference>
<dbReference type="CDD" id="cd02440">
    <property type="entry name" value="AdoMet_MTases"/>
    <property type="match status" value="1"/>
</dbReference>
<feature type="binding site" evidence="6">
    <location>
        <begin position="124"/>
        <end position="125"/>
    </location>
    <ligand>
        <name>S-adenosyl-L-methionine</name>
        <dbReference type="ChEBI" id="CHEBI:59789"/>
    </ligand>
</feature>
<dbReference type="NCBIfam" id="TIGR00138">
    <property type="entry name" value="rsmG_gidB"/>
    <property type="match status" value="1"/>
</dbReference>
<organism evidence="7 8">
    <name type="scientific">Marivirga atlantica</name>
    <dbReference type="NCBI Taxonomy" id="1548457"/>
    <lineage>
        <taxon>Bacteria</taxon>
        <taxon>Pseudomonadati</taxon>
        <taxon>Bacteroidota</taxon>
        <taxon>Cytophagia</taxon>
        <taxon>Cytophagales</taxon>
        <taxon>Marivirgaceae</taxon>
        <taxon>Marivirga</taxon>
    </lineage>
</organism>
<evidence type="ECO:0000256" key="2">
    <source>
        <dbReference type="ARBA" id="ARBA00022552"/>
    </source>
</evidence>
<feature type="binding site" evidence="6">
    <location>
        <position position="137"/>
    </location>
    <ligand>
        <name>S-adenosyl-L-methionine</name>
        <dbReference type="ChEBI" id="CHEBI:59789"/>
    </ligand>
</feature>
<dbReference type="InterPro" id="IPR029063">
    <property type="entry name" value="SAM-dependent_MTases_sf"/>
</dbReference>
<keyword evidence="3 6" id="KW-0489">Methyltransferase</keyword>
<dbReference type="EC" id="2.1.1.-" evidence="6"/>
<comment type="caution">
    <text evidence="7">The sequence shown here is derived from an EMBL/GenBank/DDBJ whole genome shotgun (WGS) entry which is preliminary data.</text>
</comment>
<dbReference type="HAMAP" id="MF_00074">
    <property type="entry name" value="16SrRNA_methyltr_G"/>
    <property type="match status" value="1"/>
</dbReference>
<dbReference type="EMBL" id="JAERQG010000003">
    <property type="protein sequence ID" value="MBL0766164.1"/>
    <property type="molecule type" value="Genomic_DNA"/>
</dbReference>
<dbReference type="Pfam" id="PF02527">
    <property type="entry name" value="GidB"/>
    <property type="match status" value="1"/>
</dbReference>
<keyword evidence="1 6" id="KW-0963">Cytoplasm</keyword>
<dbReference type="PANTHER" id="PTHR31760:SF0">
    <property type="entry name" value="S-ADENOSYL-L-METHIONINE-DEPENDENT METHYLTRANSFERASES SUPERFAMILY PROTEIN"/>
    <property type="match status" value="1"/>
</dbReference>
<dbReference type="Proteomes" id="UP000642920">
    <property type="component" value="Unassembled WGS sequence"/>
</dbReference>
<dbReference type="PIRSF" id="PIRSF003078">
    <property type="entry name" value="GidB"/>
    <property type="match status" value="1"/>
</dbReference>
<keyword evidence="5 6" id="KW-0949">S-adenosyl-L-methionine</keyword>
<dbReference type="GO" id="GO:0005829">
    <property type="term" value="C:cytosol"/>
    <property type="evidence" value="ECO:0007669"/>
    <property type="project" value="TreeGrafter"/>
</dbReference>
<dbReference type="AlphaFoldDB" id="A0A937AII1"/>
<accession>A0A937AII1</accession>
<evidence type="ECO:0000256" key="4">
    <source>
        <dbReference type="ARBA" id="ARBA00022679"/>
    </source>
</evidence>
<keyword evidence="4 6" id="KW-0808">Transferase</keyword>
<evidence type="ECO:0000256" key="6">
    <source>
        <dbReference type="HAMAP-Rule" id="MF_00074"/>
    </source>
</evidence>
<gene>
    <name evidence="6 7" type="primary">rsmG</name>
    <name evidence="7" type="ORF">JKP34_12930</name>
</gene>
<dbReference type="SUPFAM" id="SSF53335">
    <property type="entry name" value="S-adenosyl-L-methionine-dependent methyltransferases"/>
    <property type="match status" value="1"/>
</dbReference>
<dbReference type="PANTHER" id="PTHR31760">
    <property type="entry name" value="S-ADENOSYL-L-METHIONINE-DEPENDENT METHYLTRANSFERASES SUPERFAMILY PROTEIN"/>
    <property type="match status" value="1"/>
</dbReference>
<evidence type="ECO:0000313" key="7">
    <source>
        <dbReference type="EMBL" id="MBL0766164.1"/>
    </source>
</evidence>
<evidence type="ECO:0000313" key="8">
    <source>
        <dbReference type="Proteomes" id="UP000642920"/>
    </source>
</evidence>
<dbReference type="InterPro" id="IPR003682">
    <property type="entry name" value="rRNA_ssu_MeTfrase_G"/>
</dbReference>
<comment type="caution">
    <text evidence="6">Lacks conserved residue(s) required for the propagation of feature annotation.</text>
</comment>
<feature type="binding site" evidence="6">
    <location>
        <position position="78"/>
    </location>
    <ligand>
        <name>S-adenosyl-L-methionine</name>
        <dbReference type="ChEBI" id="CHEBI:59789"/>
    </ligand>
</feature>
<evidence type="ECO:0000256" key="3">
    <source>
        <dbReference type="ARBA" id="ARBA00022603"/>
    </source>
</evidence>
<dbReference type="Gene3D" id="3.40.50.150">
    <property type="entry name" value="Vaccinia Virus protein VP39"/>
    <property type="match status" value="1"/>
</dbReference>
<name>A0A937AII1_9BACT</name>
<proteinExistence type="inferred from homology"/>
<evidence type="ECO:0000256" key="1">
    <source>
        <dbReference type="ARBA" id="ARBA00022490"/>
    </source>
</evidence>
<evidence type="ECO:0000256" key="5">
    <source>
        <dbReference type="ARBA" id="ARBA00022691"/>
    </source>
</evidence>
<sequence>MDSVELINKYFPDLSEQQQKQFAQLGKLYSEWNEKINVISRKDIDHIYERHILHALSIAKFKDLNGKKILDVGTGGGFPGIPLAIMFPDAQFTLVDSIGKKITVVQEVAEAIGLQNLKAHHQRAEKVKDKFDFVVSRAVTRMNKFLPWVREKIKMDANSTDVGIIALKGGDLTEEMAEIKRGYQEKSLTDYYEEEFFETKKIIFIPF</sequence>
<keyword evidence="2 6" id="KW-0698">rRNA processing</keyword>
<protein>
    <recommendedName>
        <fullName evidence="6">Ribosomal RNA small subunit methyltransferase G</fullName>
        <ecNumber evidence="6">2.1.1.-</ecNumber>
    </recommendedName>
    <alternativeName>
        <fullName evidence="6">16S rRNA 7-methylguanosine methyltransferase</fullName>
        <shortName evidence="6">16S rRNA m7G methyltransferase</shortName>
    </alternativeName>
</protein>